<comment type="similarity">
    <text evidence="1">Belongs to the amidase family.</text>
</comment>
<dbReference type="InterPro" id="IPR036928">
    <property type="entry name" value="AS_sf"/>
</dbReference>
<keyword evidence="4" id="KW-1185">Reference proteome</keyword>
<dbReference type="InterPro" id="IPR020556">
    <property type="entry name" value="Amidase_CS"/>
</dbReference>
<gene>
    <name evidence="3" type="ORF">STRTUCAR8_00145</name>
</gene>
<dbReference type="Gene3D" id="3.90.1300.10">
    <property type="entry name" value="Amidase signature (AS) domain"/>
    <property type="match status" value="1"/>
</dbReference>
<proteinExistence type="inferred from homology"/>
<dbReference type="PANTHER" id="PTHR11895:SF7">
    <property type="entry name" value="GLUTAMYL-TRNA(GLN) AMIDOTRANSFERASE SUBUNIT A, MITOCHONDRIAL"/>
    <property type="match status" value="1"/>
</dbReference>
<dbReference type="PATRIC" id="fig|698760.3.peg.4830"/>
<dbReference type="AlphaFoldDB" id="L7F6W0"/>
<dbReference type="PANTHER" id="PTHR11895">
    <property type="entry name" value="TRANSAMIDASE"/>
    <property type="match status" value="1"/>
</dbReference>
<comment type="caution">
    <text evidence="3">The sequence shown here is derived from an EMBL/GenBank/DDBJ whole genome shotgun (WGS) entry which is preliminary data.</text>
</comment>
<sequence length="476" mass="50874">MPMTDDKPLWTWTATRLRTALTSRDISAREVTQSCLDRIAEVNPRINALVDIRPEESLSAADRADTAIRAGDDAPLLGVPVATKINTDHRGYATTDGIVAQADNIATDDSPVVAGLRRVGAVFTGRSNSPAFGFRWFANNDLHGRTLNPWDAERTPGGSSGGAAAAVASGMVPIGHGNDVGGSIRYPSYATGLVGLRPTPGRVASFTSATGTPEHTLAMQTMAVEGTLVRCVADARLALDAVEGWDPRGFWQIPGDPTPPPSPNAKRVGLVRDPGVVPPSPQVDSALTQAARVLEAAGFEVEEVELPLLAEAYRLWYLLVLQEFATQLPQVRKFGDAGMLASAEHTLANAAEWWGAAPSLETFIAGYARRGTLGRQLQLFLERYPTLLLPVSTEQAMAQDQDVAGQESMRHVMEIQWPMMALPLLGVPALAVPTGVTKGLPVGVQLVGRRFDDRRLLDAGEVLESALGSFTPIDPR</sequence>
<evidence type="ECO:0000313" key="3">
    <source>
        <dbReference type="EMBL" id="ELP66395.1"/>
    </source>
</evidence>
<accession>L7F6W0</accession>
<feature type="domain" description="Amidase" evidence="2">
    <location>
        <begin position="30"/>
        <end position="457"/>
    </location>
</feature>
<dbReference type="Proteomes" id="UP000010931">
    <property type="component" value="Unassembled WGS sequence"/>
</dbReference>
<dbReference type="SUPFAM" id="SSF75304">
    <property type="entry name" value="Amidase signature (AS) enzymes"/>
    <property type="match status" value="1"/>
</dbReference>
<evidence type="ECO:0000313" key="4">
    <source>
        <dbReference type="Proteomes" id="UP000010931"/>
    </source>
</evidence>
<dbReference type="STRING" id="85558.T45_08473"/>
<dbReference type="PROSITE" id="PS00571">
    <property type="entry name" value="AMIDASES"/>
    <property type="match status" value="1"/>
</dbReference>
<dbReference type="EMBL" id="AEJB01000358">
    <property type="protein sequence ID" value="ELP66395.1"/>
    <property type="molecule type" value="Genomic_DNA"/>
</dbReference>
<dbReference type="GO" id="GO:0003824">
    <property type="term" value="F:catalytic activity"/>
    <property type="evidence" value="ECO:0007669"/>
    <property type="project" value="InterPro"/>
</dbReference>
<evidence type="ECO:0000256" key="1">
    <source>
        <dbReference type="ARBA" id="ARBA00009199"/>
    </source>
</evidence>
<organism evidence="3 4">
    <name type="scientific">Streptomyces turgidiscabies (strain Car8)</name>
    <dbReference type="NCBI Taxonomy" id="698760"/>
    <lineage>
        <taxon>Bacteria</taxon>
        <taxon>Bacillati</taxon>
        <taxon>Actinomycetota</taxon>
        <taxon>Actinomycetes</taxon>
        <taxon>Kitasatosporales</taxon>
        <taxon>Streptomycetaceae</taxon>
        <taxon>Streptomyces</taxon>
    </lineage>
</organism>
<evidence type="ECO:0000259" key="2">
    <source>
        <dbReference type="Pfam" id="PF01425"/>
    </source>
</evidence>
<dbReference type="InterPro" id="IPR000120">
    <property type="entry name" value="Amidase"/>
</dbReference>
<dbReference type="InterPro" id="IPR023631">
    <property type="entry name" value="Amidase_dom"/>
</dbReference>
<name>L7F6W0_STRT8</name>
<protein>
    <submittedName>
        <fullName evidence="3">Amidase</fullName>
    </submittedName>
</protein>
<dbReference type="Pfam" id="PF01425">
    <property type="entry name" value="Amidase"/>
    <property type="match status" value="1"/>
</dbReference>
<dbReference type="NCBIfam" id="NF005687">
    <property type="entry name" value="PRK07487.1"/>
    <property type="match status" value="1"/>
</dbReference>
<reference evidence="3 4" key="1">
    <citation type="journal article" date="2011" name="Plasmid">
        <title>Streptomyces turgidiscabies Car8 contains a modular pathogenicity island that shares virulence genes with other actinobacterial plant pathogens.</title>
        <authorList>
            <person name="Huguet-Tapia J.C."/>
            <person name="Badger J.H."/>
            <person name="Loria R."/>
            <person name="Pettis G.S."/>
        </authorList>
    </citation>
    <scope>NUCLEOTIDE SEQUENCE [LARGE SCALE GENOMIC DNA]</scope>
    <source>
        <strain evidence="3 4">Car8</strain>
    </source>
</reference>